<evidence type="ECO:0000313" key="3">
    <source>
        <dbReference type="Proteomes" id="UP000239649"/>
    </source>
</evidence>
<dbReference type="OrthoDB" id="10525310at2759"/>
<accession>A0A2P6VIF5</accession>
<dbReference type="EMBL" id="LHPF02000006">
    <property type="protein sequence ID" value="PSC73875.1"/>
    <property type="molecule type" value="Genomic_DNA"/>
</dbReference>
<feature type="compositionally biased region" description="Basic and acidic residues" evidence="1">
    <location>
        <begin position="110"/>
        <end position="123"/>
    </location>
</feature>
<protein>
    <submittedName>
        <fullName evidence="2">Fatty acid desaturase</fullName>
    </submittedName>
</protein>
<feature type="compositionally biased region" description="Basic and acidic residues" evidence="1">
    <location>
        <begin position="25"/>
        <end position="88"/>
    </location>
</feature>
<gene>
    <name evidence="2" type="ORF">C2E20_2939</name>
</gene>
<proteinExistence type="predicted"/>
<reference evidence="2 3" key="1">
    <citation type="journal article" date="2018" name="Plant J.">
        <title>Genome sequences of Chlorella sorokiniana UTEX 1602 and Micractinium conductrix SAG 241.80: implications to maltose excretion by a green alga.</title>
        <authorList>
            <person name="Arriola M.B."/>
            <person name="Velmurugan N."/>
            <person name="Zhang Y."/>
            <person name="Plunkett M.H."/>
            <person name="Hondzo H."/>
            <person name="Barney B.M."/>
        </authorList>
    </citation>
    <scope>NUCLEOTIDE SEQUENCE [LARGE SCALE GENOMIC DNA]</scope>
    <source>
        <strain evidence="2 3">SAG 241.80</strain>
    </source>
</reference>
<keyword evidence="3" id="KW-1185">Reference proteome</keyword>
<feature type="region of interest" description="Disordered" evidence="1">
    <location>
        <begin position="1"/>
        <end position="123"/>
    </location>
</feature>
<feature type="compositionally biased region" description="Basic and acidic residues" evidence="1">
    <location>
        <begin position="1"/>
        <end position="15"/>
    </location>
</feature>
<dbReference type="Proteomes" id="UP000239649">
    <property type="component" value="Unassembled WGS sequence"/>
</dbReference>
<dbReference type="AlphaFoldDB" id="A0A2P6VIF5"/>
<evidence type="ECO:0000256" key="1">
    <source>
        <dbReference type="SAM" id="MobiDB-lite"/>
    </source>
</evidence>
<evidence type="ECO:0000313" key="2">
    <source>
        <dbReference type="EMBL" id="PSC73875.1"/>
    </source>
</evidence>
<name>A0A2P6VIF5_9CHLO</name>
<organism evidence="2 3">
    <name type="scientific">Micractinium conductrix</name>
    <dbReference type="NCBI Taxonomy" id="554055"/>
    <lineage>
        <taxon>Eukaryota</taxon>
        <taxon>Viridiplantae</taxon>
        <taxon>Chlorophyta</taxon>
        <taxon>core chlorophytes</taxon>
        <taxon>Trebouxiophyceae</taxon>
        <taxon>Chlorellales</taxon>
        <taxon>Chlorellaceae</taxon>
        <taxon>Chlorella clade</taxon>
        <taxon>Micractinium</taxon>
    </lineage>
</organism>
<sequence length="123" mass="13535">MASKDVDKRHGDPDHGGLSSGEKAAITREVHGGGEFKFLEKHPEKAAAAEEYRKEVLGKGKAEGKQGHAHAQVEHHHVGELSHGEKSAVSRQVHAGKPVEDLPFVQGHPKKLERAQEYAEQRW</sequence>
<comment type="caution">
    <text evidence="2">The sequence shown here is derived from an EMBL/GenBank/DDBJ whole genome shotgun (WGS) entry which is preliminary data.</text>
</comment>